<protein>
    <recommendedName>
        <fullName evidence="2">LicD/FKTN/FKRP nucleotidyltransferase domain-containing protein</fullName>
    </recommendedName>
</protein>
<name>A0ABD0LZ70_9CAEN</name>
<dbReference type="PANTHER" id="PTHR43404">
    <property type="entry name" value="LIPOPOLYSACCHARIDE CHOLINEPHOSPHOTRANSFERASE LICD"/>
    <property type="match status" value="1"/>
</dbReference>
<dbReference type="Pfam" id="PF04991">
    <property type="entry name" value="LicD"/>
    <property type="match status" value="1"/>
</dbReference>
<dbReference type="AlphaFoldDB" id="A0ABD0LZ70"/>
<feature type="domain" description="LicD/FKTN/FKRP nucleotidyltransferase" evidence="2">
    <location>
        <begin position="145"/>
        <end position="185"/>
    </location>
</feature>
<dbReference type="InterPro" id="IPR007074">
    <property type="entry name" value="LicD/FKTN/FKRP_NTP_transf"/>
</dbReference>
<gene>
    <name evidence="3" type="ORF">BaRGS_00004299</name>
</gene>
<accession>A0ABD0LZ70</accession>
<dbReference type="GO" id="GO:0009100">
    <property type="term" value="P:glycoprotein metabolic process"/>
    <property type="evidence" value="ECO:0007669"/>
    <property type="project" value="UniProtKB-ARBA"/>
</dbReference>
<sequence length="355" mass="41086">MKISPKLLAVVVFTSGSVWVLLHLYTRATFPVSVGRTKTAKRTSSPESTLLPRFPIDDPFYHKNLGVTVEIMRVNLDDQSKFVEPVSPEFYAEKARLTKPAKASSHDSDKQAASDLKMLNYFTPLLSNVSRSRFLFTMDVFIRACEKYGWDYFLIGGSLLGAYRHHGFIPWDDDVDIIMNISQWKEIRHVLGNMPGFTLWANKDDVWRFFLSKAPKVPGGDHHFPFLDLFFYQETPTQIMGLFEHVSYIRYDKKLVFPLSKARWERWELPIPACTSRLLREEYKELTTCVSAPSMHEVARTRKSHSFPCSKLYSAFPFVFRRRDNATDKVVETLKVGDRVIQEIQVPREPELCSQ</sequence>
<evidence type="ECO:0000259" key="2">
    <source>
        <dbReference type="Pfam" id="PF04991"/>
    </source>
</evidence>
<evidence type="ECO:0000313" key="3">
    <source>
        <dbReference type="EMBL" id="KAK7504433.1"/>
    </source>
</evidence>
<comment type="caution">
    <text evidence="3">The sequence shown here is derived from an EMBL/GenBank/DDBJ whole genome shotgun (WGS) entry which is preliminary data.</text>
</comment>
<proteinExistence type="predicted"/>
<dbReference type="InterPro" id="IPR052942">
    <property type="entry name" value="LPS_cholinephosphotransferase"/>
</dbReference>
<keyword evidence="1" id="KW-0472">Membrane</keyword>
<feature type="transmembrane region" description="Helical" evidence="1">
    <location>
        <begin position="7"/>
        <end position="26"/>
    </location>
</feature>
<keyword evidence="1" id="KW-1133">Transmembrane helix</keyword>
<reference evidence="3 4" key="1">
    <citation type="journal article" date="2023" name="Sci. Data">
        <title>Genome assembly of the Korean intertidal mud-creeper Batillaria attramentaria.</title>
        <authorList>
            <person name="Patra A.K."/>
            <person name="Ho P.T."/>
            <person name="Jun S."/>
            <person name="Lee S.J."/>
            <person name="Kim Y."/>
            <person name="Won Y.J."/>
        </authorList>
    </citation>
    <scope>NUCLEOTIDE SEQUENCE [LARGE SCALE GENOMIC DNA]</scope>
    <source>
        <strain evidence="3">Wonlab-2016</strain>
    </source>
</reference>
<dbReference type="PANTHER" id="PTHR43404:SF1">
    <property type="entry name" value="MNN4P"/>
    <property type="match status" value="1"/>
</dbReference>
<organism evidence="3 4">
    <name type="scientific">Batillaria attramentaria</name>
    <dbReference type="NCBI Taxonomy" id="370345"/>
    <lineage>
        <taxon>Eukaryota</taxon>
        <taxon>Metazoa</taxon>
        <taxon>Spiralia</taxon>
        <taxon>Lophotrochozoa</taxon>
        <taxon>Mollusca</taxon>
        <taxon>Gastropoda</taxon>
        <taxon>Caenogastropoda</taxon>
        <taxon>Sorbeoconcha</taxon>
        <taxon>Cerithioidea</taxon>
        <taxon>Batillariidae</taxon>
        <taxon>Batillaria</taxon>
    </lineage>
</organism>
<evidence type="ECO:0000313" key="4">
    <source>
        <dbReference type="Proteomes" id="UP001519460"/>
    </source>
</evidence>
<keyword evidence="1" id="KW-0812">Transmembrane</keyword>
<dbReference type="Proteomes" id="UP001519460">
    <property type="component" value="Unassembled WGS sequence"/>
</dbReference>
<keyword evidence="4" id="KW-1185">Reference proteome</keyword>
<dbReference type="EMBL" id="JACVVK020000015">
    <property type="protein sequence ID" value="KAK7504433.1"/>
    <property type="molecule type" value="Genomic_DNA"/>
</dbReference>
<evidence type="ECO:0000256" key="1">
    <source>
        <dbReference type="SAM" id="Phobius"/>
    </source>
</evidence>